<proteinExistence type="predicted"/>
<keyword evidence="3" id="KW-0540">Nuclease</keyword>
<dbReference type="PANTHER" id="PTHR42834">
    <property type="entry name" value="ENDONUCLEASE/EXONUCLEASE/PHOSPHATASE FAMILY PROTEIN (AFU_ORTHOLOGUE AFUA_3G09210)"/>
    <property type="match status" value="1"/>
</dbReference>
<evidence type="ECO:0000313" key="3">
    <source>
        <dbReference type="EMBL" id="MFD2545678.1"/>
    </source>
</evidence>
<protein>
    <submittedName>
        <fullName evidence="3">Endonuclease/exonuclease/phosphatase family protein</fullName>
    </submittedName>
</protein>
<keyword evidence="4" id="KW-1185">Reference proteome</keyword>
<feature type="domain" description="Endonuclease/exonuclease/phosphatase" evidence="2">
    <location>
        <begin position="95"/>
        <end position="392"/>
    </location>
</feature>
<feature type="chain" id="PRO_5046008661" evidence="1">
    <location>
        <begin position="19"/>
        <end position="400"/>
    </location>
</feature>
<dbReference type="GO" id="GO:0004519">
    <property type="term" value="F:endonuclease activity"/>
    <property type="evidence" value="ECO:0007669"/>
    <property type="project" value="UniProtKB-KW"/>
</dbReference>
<organism evidence="3 4">
    <name type="scientific">Kaistella montana</name>
    <dbReference type="NCBI Taxonomy" id="1849733"/>
    <lineage>
        <taxon>Bacteria</taxon>
        <taxon>Pseudomonadati</taxon>
        <taxon>Bacteroidota</taxon>
        <taxon>Flavobacteriia</taxon>
        <taxon>Flavobacteriales</taxon>
        <taxon>Weeksellaceae</taxon>
        <taxon>Chryseobacterium group</taxon>
        <taxon>Kaistella</taxon>
    </lineage>
</organism>
<dbReference type="InterPro" id="IPR005135">
    <property type="entry name" value="Endo/exonuclease/phosphatase"/>
</dbReference>
<dbReference type="Pfam" id="PF19580">
    <property type="entry name" value="Exo_endo_phos_3"/>
    <property type="match status" value="1"/>
</dbReference>
<name>A0ABW5KAK4_9FLAO</name>
<evidence type="ECO:0000259" key="2">
    <source>
        <dbReference type="Pfam" id="PF19580"/>
    </source>
</evidence>
<dbReference type="Gene3D" id="3.60.10.10">
    <property type="entry name" value="Endonuclease/exonuclease/phosphatase"/>
    <property type="match status" value="1"/>
</dbReference>
<feature type="signal peptide" evidence="1">
    <location>
        <begin position="1"/>
        <end position="18"/>
    </location>
</feature>
<dbReference type="EMBL" id="JBHULG010000002">
    <property type="protein sequence ID" value="MFD2545678.1"/>
    <property type="molecule type" value="Genomic_DNA"/>
</dbReference>
<dbReference type="Proteomes" id="UP001597394">
    <property type="component" value="Unassembled WGS sequence"/>
</dbReference>
<dbReference type="PANTHER" id="PTHR42834:SF1">
    <property type="entry name" value="ENDONUCLEASE_EXONUCLEASE_PHOSPHATASE FAMILY PROTEIN (AFU_ORTHOLOGUE AFUA_3G09210)"/>
    <property type="match status" value="1"/>
</dbReference>
<dbReference type="InterPro" id="IPR036691">
    <property type="entry name" value="Endo/exonu/phosph_ase_sf"/>
</dbReference>
<keyword evidence="3" id="KW-0255">Endonuclease</keyword>
<evidence type="ECO:0000313" key="4">
    <source>
        <dbReference type="Proteomes" id="UP001597394"/>
    </source>
</evidence>
<accession>A0ABW5KAK4</accession>
<dbReference type="RefSeq" id="WP_255930158.1">
    <property type="nucleotide sequence ID" value="NZ_JANFQP010000002.1"/>
</dbReference>
<gene>
    <name evidence="3" type="ORF">ACFSO8_09410</name>
</gene>
<reference evidence="4" key="1">
    <citation type="journal article" date="2019" name="Int. J. Syst. Evol. Microbiol.">
        <title>The Global Catalogue of Microorganisms (GCM) 10K type strain sequencing project: providing services to taxonomists for standard genome sequencing and annotation.</title>
        <authorList>
            <consortium name="The Broad Institute Genomics Platform"/>
            <consortium name="The Broad Institute Genome Sequencing Center for Infectious Disease"/>
            <person name="Wu L."/>
            <person name="Ma J."/>
        </authorList>
    </citation>
    <scope>NUCLEOTIDE SEQUENCE [LARGE SCALE GENOMIC DNA]</scope>
    <source>
        <strain evidence="4">KCTC 52204</strain>
    </source>
</reference>
<keyword evidence="1" id="KW-0732">Signal</keyword>
<evidence type="ECO:0000256" key="1">
    <source>
        <dbReference type="SAM" id="SignalP"/>
    </source>
</evidence>
<keyword evidence="3" id="KW-0378">Hydrolase</keyword>
<dbReference type="SUPFAM" id="SSF56219">
    <property type="entry name" value="DNase I-like"/>
    <property type="match status" value="1"/>
</dbReference>
<sequence>MKKHFILFAVLSFGLFFAQQRQVQRATVAFLNVENLWDTIPSADYIDGTKDFKNPAFHRSVPIDSLKYLETTEEYKGEWSDELLVGKKVIRHQILADEFTANSPKNWDTKKYNQKLANEAKVISELGRQYTNDNPVIVGLIEVENLQVIQDLIAQPALAKSNYGIVHHNSYDARGIDVAIIYQKNRFQVTDHYVKDIKVYNDEGKRTYTRGVLVVKGLLDGEKVAIFMNHWPSRSGGEAASLPRRAAAAKILKDEMDKTIAEDSDRKLFAMGDFNDDPVSPSLRKIFGAVGEPSQLSESSPYYNLMYKLYKAGVASLAYRDAPNLFDQIIVSKNLYSTEKLTPTYSVYKAEIFAPSYLVNSEGQWKGYPLRSWDGDRFTGGYSDHFPAVSVIQREYKPAK</sequence>
<comment type="caution">
    <text evidence="3">The sequence shown here is derived from an EMBL/GenBank/DDBJ whole genome shotgun (WGS) entry which is preliminary data.</text>
</comment>